<keyword evidence="7" id="KW-0594">Phospholipid biosynthesis</keyword>
<reference evidence="10 11" key="1">
    <citation type="submission" date="2019-06" db="EMBL/GenBank/DDBJ databases">
        <title>Sequencing the genomes of 1000 actinobacteria strains.</title>
        <authorList>
            <person name="Klenk H.-P."/>
        </authorList>
    </citation>
    <scope>NUCLEOTIDE SEQUENCE [LARGE SCALE GENOMIC DNA]</scope>
    <source>
        <strain evidence="10 11">DSM 18031</strain>
    </source>
</reference>
<dbReference type="PANTHER" id="PTHR12358:SF54">
    <property type="entry name" value="SPHINGOSINE KINASE RELATED PROTEIN"/>
    <property type="match status" value="1"/>
</dbReference>
<dbReference type="SUPFAM" id="SSF111331">
    <property type="entry name" value="NAD kinase/diacylglycerol kinase-like"/>
    <property type="match status" value="1"/>
</dbReference>
<keyword evidence="7" id="KW-0444">Lipid biosynthesis</keyword>
<dbReference type="GO" id="GO:0005524">
    <property type="term" value="F:ATP binding"/>
    <property type="evidence" value="ECO:0007669"/>
    <property type="project" value="UniProtKB-KW"/>
</dbReference>
<dbReference type="InterPro" id="IPR001206">
    <property type="entry name" value="Diacylglycerol_kinase_cat_dom"/>
</dbReference>
<comment type="similarity">
    <text evidence="2">Belongs to the diacylglycerol/lipid kinase family.</text>
</comment>
<dbReference type="OrthoDB" id="3171056at2"/>
<proteinExistence type="inferred from homology"/>
<dbReference type="Proteomes" id="UP000318331">
    <property type="component" value="Unassembled WGS sequence"/>
</dbReference>
<dbReference type="RefSeq" id="WP_141916231.1">
    <property type="nucleotide sequence ID" value="NZ_BAAAYS010000027.1"/>
</dbReference>
<evidence type="ECO:0000256" key="2">
    <source>
        <dbReference type="ARBA" id="ARBA00005983"/>
    </source>
</evidence>
<evidence type="ECO:0000256" key="5">
    <source>
        <dbReference type="ARBA" id="ARBA00022777"/>
    </source>
</evidence>
<dbReference type="EMBL" id="VFPN01000001">
    <property type="protein sequence ID" value="TQM66139.1"/>
    <property type="molecule type" value="Genomic_DNA"/>
</dbReference>
<evidence type="ECO:0000256" key="3">
    <source>
        <dbReference type="ARBA" id="ARBA00022679"/>
    </source>
</evidence>
<evidence type="ECO:0000256" key="7">
    <source>
        <dbReference type="ARBA" id="ARBA00023209"/>
    </source>
</evidence>
<sequence length="330" mass="35437">MGEKSSSQYPRAAVIYHPHKVDVTALREAFTTQQRQSGWAETLWYETTAADAGQTQTRHAIEAGADVVVAVGGDGTVRAVAEALRGTGIPLGLVPQGTGNLLARNIDIPLGDLTDSAARVFTGVNRPLDLGIMTVVRENGDSTEHVFLVLAGVGLDAAAIKATQSKLKKRVGWLAYVDGGIRAIIEQKPLRVKYRFDDRPRGVLSAYSIMIGNCGLMPGGVLLIPEAKPDDGLLDFVALRPQGWFSWLKIWRTIGWENGVLRKTKTGRKIIDLTNDTKSVTYLTGKRFDLSLEQPEEVQLDGDEFGTAVAVHGGVDPGALVVRVSPGSGA</sequence>
<dbReference type="PROSITE" id="PS50146">
    <property type="entry name" value="DAGK"/>
    <property type="match status" value="1"/>
</dbReference>
<evidence type="ECO:0000256" key="4">
    <source>
        <dbReference type="ARBA" id="ARBA00022741"/>
    </source>
</evidence>
<comment type="caution">
    <text evidence="10">The sequence shown here is derived from an EMBL/GenBank/DDBJ whole genome shotgun (WGS) entry which is preliminary data.</text>
</comment>
<evidence type="ECO:0000256" key="8">
    <source>
        <dbReference type="ARBA" id="ARBA00023264"/>
    </source>
</evidence>
<dbReference type="AlphaFoldDB" id="A0A543I6F0"/>
<comment type="cofactor">
    <cofactor evidence="1">
        <name>Mg(2+)</name>
        <dbReference type="ChEBI" id="CHEBI:18420"/>
    </cofactor>
</comment>
<evidence type="ECO:0000256" key="1">
    <source>
        <dbReference type="ARBA" id="ARBA00001946"/>
    </source>
</evidence>
<dbReference type="InterPro" id="IPR016064">
    <property type="entry name" value="NAD/diacylglycerol_kinase_sf"/>
</dbReference>
<dbReference type="InterPro" id="IPR050187">
    <property type="entry name" value="Lipid_Phosphate_FormReg"/>
</dbReference>
<evidence type="ECO:0000313" key="10">
    <source>
        <dbReference type="EMBL" id="TQM66139.1"/>
    </source>
</evidence>
<evidence type="ECO:0000256" key="6">
    <source>
        <dbReference type="ARBA" id="ARBA00022840"/>
    </source>
</evidence>
<keyword evidence="4" id="KW-0547">Nucleotide-binding</keyword>
<dbReference type="Pfam" id="PF19279">
    <property type="entry name" value="YegS_C"/>
    <property type="match status" value="1"/>
</dbReference>
<keyword evidence="3" id="KW-0808">Transferase</keyword>
<keyword evidence="7" id="KW-0443">Lipid metabolism</keyword>
<dbReference type="GO" id="GO:0016301">
    <property type="term" value="F:kinase activity"/>
    <property type="evidence" value="ECO:0007669"/>
    <property type="project" value="UniProtKB-KW"/>
</dbReference>
<dbReference type="Gene3D" id="2.60.200.40">
    <property type="match status" value="1"/>
</dbReference>
<keyword evidence="6" id="KW-0067">ATP-binding</keyword>
<accession>A0A543I6F0</accession>
<dbReference type="Pfam" id="PF00781">
    <property type="entry name" value="DAGK_cat"/>
    <property type="match status" value="1"/>
</dbReference>
<name>A0A543I6F0_9MICO</name>
<dbReference type="PANTHER" id="PTHR12358">
    <property type="entry name" value="SPHINGOSINE KINASE"/>
    <property type="match status" value="1"/>
</dbReference>
<evidence type="ECO:0000259" key="9">
    <source>
        <dbReference type="PROSITE" id="PS50146"/>
    </source>
</evidence>
<keyword evidence="5 10" id="KW-0418">Kinase</keyword>
<dbReference type="InterPro" id="IPR045540">
    <property type="entry name" value="YegS/DAGK_C"/>
</dbReference>
<protein>
    <submittedName>
        <fullName evidence="10">Diacylglycerol kinase family enzyme</fullName>
    </submittedName>
</protein>
<organism evidence="10 11">
    <name type="scientific">Klugiella xanthotipulae</name>
    <dbReference type="NCBI Taxonomy" id="244735"/>
    <lineage>
        <taxon>Bacteria</taxon>
        <taxon>Bacillati</taxon>
        <taxon>Actinomycetota</taxon>
        <taxon>Actinomycetes</taxon>
        <taxon>Micrococcales</taxon>
        <taxon>Microbacteriaceae</taxon>
        <taxon>Klugiella</taxon>
    </lineage>
</organism>
<dbReference type="InterPro" id="IPR017438">
    <property type="entry name" value="ATP-NAD_kinase_N"/>
</dbReference>
<evidence type="ECO:0000313" key="11">
    <source>
        <dbReference type="Proteomes" id="UP000318331"/>
    </source>
</evidence>
<dbReference type="Gene3D" id="3.40.50.10330">
    <property type="entry name" value="Probable inorganic polyphosphate/atp-NAD kinase, domain 1"/>
    <property type="match status" value="1"/>
</dbReference>
<gene>
    <name evidence="10" type="ORF">FB466_0969</name>
</gene>
<dbReference type="GO" id="GO:0008654">
    <property type="term" value="P:phospholipid biosynthetic process"/>
    <property type="evidence" value="ECO:0007669"/>
    <property type="project" value="UniProtKB-KW"/>
</dbReference>
<keyword evidence="8" id="KW-1208">Phospholipid metabolism</keyword>
<keyword evidence="11" id="KW-1185">Reference proteome</keyword>
<feature type="domain" description="DAGKc" evidence="9">
    <location>
        <begin position="7"/>
        <end position="139"/>
    </location>
</feature>